<reference evidence="3" key="1">
    <citation type="journal article" date="2015" name="Nature">
        <title>Complex archaea that bridge the gap between prokaryotes and eukaryotes.</title>
        <authorList>
            <person name="Spang A."/>
            <person name="Saw J.H."/>
            <person name="Jorgensen S.L."/>
            <person name="Zaremba-Niedzwiedzka K."/>
            <person name="Martijn J."/>
            <person name="Lind A.E."/>
            <person name="van Eijk R."/>
            <person name="Schleper C."/>
            <person name="Guy L."/>
            <person name="Ettema T.J."/>
        </authorList>
    </citation>
    <scope>NUCLEOTIDE SEQUENCE</scope>
</reference>
<sequence length="119" mass="13439">MAHDIGSLIREMRKAAGMSQMRLADKIGVSYQQVQKYEKGASKLSVPRLMQIADVFGVPVTAFLNDSRLGKVAESQAAYSNLTEDEAQLLMFFRRLKRKRLKDSFLDMLKDIVKLAEGK</sequence>
<dbReference type="InterPro" id="IPR010982">
    <property type="entry name" value="Lambda_DNA-bd_dom_sf"/>
</dbReference>
<organism evidence="3">
    <name type="scientific">marine sediment metagenome</name>
    <dbReference type="NCBI Taxonomy" id="412755"/>
    <lineage>
        <taxon>unclassified sequences</taxon>
        <taxon>metagenomes</taxon>
        <taxon>ecological metagenomes</taxon>
    </lineage>
</organism>
<comment type="caution">
    <text evidence="3">The sequence shown here is derived from an EMBL/GenBank/DDBJ whole genome shotgun (WGS) entry which is preliminary data.</text>
</comment>
<dbReference type="SMART" id="SM00530">
    <property type="entry name" value="HTH_XRE"/>
    <property type="match status" value="1"/>
</dbReference>
<dbReference type="PANTHER" id="PTHR46558">
    <property type="entry name" value="TRACRIPTIONAL REGULATORY PROTEIN-RELATED-RELATED"/>
    <property type="match status" value="1"/>
</dbReference>
<accession>A0A0F9K2V4</accession>
<dbReference type="Gene3D" id="1.10.260.40">
    <property type="entry name" value="lambda repressor-like DNA-binding domains"/>
    <property type="match status" value="1"/>
</dbReference>
<name>A0A0F9K2V4_9ZZZZ</name>
<dbReference type="CDD" id="cd00093">
    <property type="entry name" value="HTH_XRE"/>
    <property type="match status" value="1"/>
</dbReference>
<dbReference type="PROSITE" id="PS50943">
    <property type="entry name" value="HTH_CROC1"/>
    <property type="match status" value="1"/>
</dbReference>
<evidence type="ECO:0000313" key="3">
    <source>
        <dbReference type="EMBL" id="KKM05583.1"/>
    </source>
</evidence>
<evidence type="ECO:0000259" key="2">
    <source>
        <dbReference type="PROSITE" id="PS50943"/>
    </source>
</evidence>
<evidence type="ECO:0000256" key="1">
    <source>
        <dbReference type="ARBA" id="ARBA00023125"/>
    </source>
</evidence>
<proteinExistence type="predicted"/>
<dbReference type="InterPro" id="IPR001387">
    <property type="entry name" value="Cro/C1-type_HTH"/>
</dbReference>
<dbReference type="SUPFAM" id="SSF47413">
    <property type="entry name" value="lambda repressor-like DNA-binding domains"/>
    <property type="match status" value="1"/>
</dbReference>
<dbReference type="EMBL" id="LAZR01016184">
    <property type="protein sequence ID" value="KKM05583.1"/>
    <property type="molecule type" value="Genomic_DNA"/>
</dbReference>
<dbReference type="PANTHER" id="PTHR46558:SF4">
    <property type="entry name" value="DNA-BIDING PHAGE PROTEIN"/>
    <property type="match status" value="1"/>
</dbReference>
<protein>
    <recommendedName>
        <fullName evidence="2">HTH cro/C1-type domain-containing protein</fullName>
    </recommendedName>
</protein>
<keyword evidence="1" id="KW-0238">DNA-binding</keyword>
<dbReference type="Pfam" id="PF01381">
    <property type="entry name" value="HTH_3"/>
    <property type="match status" value="1"/>
</dbReference>
<dbReference type="GO" id="GO:0003677">
    <property type="term" value="F:DNA binding"/>
    <property type="evidence" value="ECO:0007669"/>
    <property type="project" value="UniProtKB-KW"/>
</dbReference>
<feature type="domain" description="HTH cro/C1-type" evidence="2">
    <location>
        <begin position="9"/>
        <end position="63"/>
    </location>
</feature>
<gene>
    <name evidence="3" type="ORF">LCGC14_1752590</name>
</gene>
<dbReference type="AlphaFoldDB" id="A0A0F9K2V4"/>